<dbReference type="Proteomes" id="UP000271925">
    <property type="component" value="Unassembled WGS sequence"/>
</dbReference>
<evidence type="ECO:0000313" key="1">
    <source>
        <dbReference type="EMBL" id="RRB00107.1"/>
    </source>
</evidence>
<comment type="caution">
    <text evidence="1">The sequence shown here is derived from an EMBL/GenBank/DDBJ whole genome shotgun (WGS) entry which is preliminary data.</text>
</comment>
<reference evidence="1 2" key="1">
    <citation type="submission" date="2018-11" db="EMBL/GenBank/DDBJ databases">
        <authorList>
            <person name="Zhou Z."/>
            <person name="Wang G."/>
        </authorList>
    </citation>
    <scope>NUCLEOTIDE SEQUENCE [LARGE SCALE GENOMIC DNA]</scope>
    <source>
        <strain evidence="1 2">KCTC52004</strain>
    </source>
</reference>
<evidence type="ECO:0000313" key="2">
    <source>
        <dbReference type="Proteomes" id="UP000271925"/>
    </source>
</evidence>
<proteinExistence type="predicted"/>
<sequence>MKPGSALRSVLLSGFFLSVLLMGGYEVVGQKLVCNCPDIRDTYPSNSNAHFYDVSGPVICNKRQKGCTVDFVFQTLLSSVSFAGPTEQTMEVVDCGTYTVHIPILGDGDITVKLNKPTYTLTNYTRSNHPLHPGKVDRQVVAKPNGDIIVQSIGRGTGPFPGPNEWGASTLWSSVCEDLRTEVQRQLSVANITSFTATTSDVMPTGQQVAAGDLVLVEITDRASLGFFTQNIPPTGMPTGRQIYNKPQYAQLNHGVVLVRLGQSYYPCVRKPYSNLLAAPDRSTLANFDQPDGTVFLATQAGQLGLELNDKETENNWGAYSVAINIIPFSIHQGRTLQSALANYLRSFNPGPH</sequence>
<dbReference type="AlphaFoldDB" id="A0A3P1BG50"/>
<protein>
    <submittedName>
        <fullName evidence="1">Uncharacterized protein</fullName>
    </submittedName>
</protein>
<dbReference type="OrthoDB" id="7169608at2"/>
<gene>
    <name evidence="1" type="ORF">EHT25_26145</name>
</gene>
<name>A0A3P1BG50_9BACT</name>
<accession>A0A3P1BG50</accession>
<organism evidence="1 2">
    <name type="scientific">Larkinella rosea</name>
    <dbReference type="NCBI Taxonomy" id="2025312"/>
    <lineage>
        <taxon>Bacteria</taxon>
        <taxon>Pseudomonadati</taxon>
        <taxon>Bacteroidota</taxon>
        <taxon>Cytophagia</taxon>
        <taxon>Cytophagales</taxon>
        <taxon>Spirosomataceae</taxon>
        <taxon>Larkinella</taxon>
    </lineage>
</organism>
<dbReference type="RefSeq" id="WP_124878159.1">
    <property type="nucleotide sequence ID" value="NZ_RQJO01000011.1"/>
</dbReference>
<dbReference type="EMBL" id="RQJO01000011">
    <property type="protein sequence ID" value="RRB00107.1"/>
    <property type="molecule type" value="Genomic_DNA"/>
</dbReference>
<dbReference type="Gene3D" id="2.60.120.430">
    <property type="entry name" value="Galactose-binding lectin"/>
    <property type="match status" value="1"/>
</dbReference>
<keyword evidence="2" id="KW-1185">Reference proteome</keyword>